<proteinExistence type="predicted"/>
<dbReference type="AlphaFoldDB" id="A0A835Q7U6"/>
<evidence type="ECO:0008006" key="3">
    <source>
        <dbReference type="Google" id="ProtNLM"/>
    </source>
</evidence>
<dbReference type="Proteomes" id="UP000639772">
    <property type="component" value="Chromosome 9"/>
</dbReference>
<organism evidence="1 2">
    <name type="scientific">Vanilla planifolia</name>
    <name type="common">Vanilla</name>
    <dbReference type="NCBI Taxonomy" id="51239"/>
    <lineage>
        <taxon>Eukaryota</taxon>
        <taxon>Viridiplantae</taxon>
        <taxon>Streptophyta</taxon>
        <taxon>Embryophyta</taxon>
        <taxon>Tracheophyta</taxon>
        <taxon>Spermatophyta</taxon>
        <taxon>Magnoliopsida</taxon>
        <taxon>Liliopsida</taxon>
        <taxon>Asparagales</taxon>
        <taxon>Orchidaceae</taxon>
        <taxon>Vanilloideae</taxon>
        <taxon>Vanilleae</taxon>
        <taxon>Vanilla</taxon>
    </lineage>
</organism>
<evidence type="ECO:0000313" key="1">
    <source>
        <dbReference type="EMBL" id="KAG0468021.1"/>
    </source>
</evidence>
<name>A0A835Q7U6_VANPL</name>
<accession>A0A835Q7U6</accession>
<comment type="caution">
    <text evidence="1">The sequence shown here is derived from an EMBL/GenBank/DDBJ whole genome shotgun (WGS) entry which is preliminary data.</text>
</comment>
<reference evidence="1 2" key="1">
    <citation type="journal article" date="2020" name="Nat. Food">
        <title>A phased Vanilla planifolia genome enables genetic improvement of flavour and production.</title>
        <authorList>
            <person name="Hasing T."/>
            <person name="Tang H."/>
            <person name="Brym M."/>
            <person name="Khazi F."/>
            <person name="Huang T."/>
            <person name="Chambers A.H."/>
        </authorList>
    </citation>
    <scope>NUCLEOTIDE SEQUENCE [LARGE SCALE GENOMIC DNA]</scope>
    <source>
        <tissue evidence="1">Leaf</tissue>
    </source>
</reference>
<sequence>MMSGILNSSLNGSNSNIAEGSGRALASSFSAQSANAPSFHHSASMQGLHNLHGNFVPNIPGSLGSRNTTMAAIPSNGLQQAGNFSGGRFSSNNLPVAMSQISHGHSGIPDRGGINVGNPGFGNSINVVGGSIPGGSSSSTTTANRNTVLGMGVNPLVGNLGPRMSSSAGSISAGGNIGRSLSSAGLNIPSLASRGNLGASASGALNIQGPNRLMGGMLQQAPQMMGMLRNCYTLSGGLISPKSVARRKQFVKLYGDFE</sequence>
<evidence type="ECO:0000313" key="2">
    <source>
        <dbReference type="Proteomes" id="UP000639772"/>
    </source>
</evidence>
<gene>
    <name evidence="1" type="ORF">HPP92_017349</name>
</gene>
<dbReference type="OrthoDB" id="25391at2759"/>
<dbReference type="EMBL" id="JADCNM010000009">
    <property type="protein sequence ID" value="KAG0468021.1"/>
    <property type="molecule type" value="Genomic_DNA"/>
</dbReference>
<protein>
    <recommendedName>
        <fullName evidence="3">NOT transcription complex subunit VIP2</fullName>
    </recommendedName>
</protein>